<organism evidence="2 3">
    <name type="scientific">Dorcoceras hygrometricum</name>
    <dbReference type="NCBI Taxonomy" id="472368"/>
    <lineage>
        <taxon>Eukaryota</taxon>
        <taxon>Viridiplantae</taxon>
        <taxon>Streptophyta</taxon>
        <taxon>Embryophyta</taxon>
        <taxon>Tracheophyta</taxon>
        <taxon>Spermatophyta</taxon>
        <taxon>Magnoliopsida</taxon>
        <taxon>eudicotyledons</taxon>
        <taxon>Gunneridae</taxon>
        <taxon>Pentapetalae</taxon>
        <taxon>asterids</taxon>
        <taxon>lamiids</taxon>
        <taxon>Lamiales</taxon>
        <taxon>Gesneriaceae</taxon>
        <taxon>Didymocarpoideae</taxon>
        <taxon>Trichosporeae</taxon>
        <taxon>Loxocarpinae</taxon>
        <taxon>Dorcoceras</taxon>
    </lineage>
</organism>
<dbReference type="EMBL" id="KQ994510">
    <property type="protein sequence ID" value="KZV48011.1"/>
    <property type="molecule type" value="Genomic_DNA"/>
</dbReference>
<feature type="region of interest" description="Disordered" evidence="1">
    <location>
        <begin position="93"/>
        <end position="126"/>
    </location>
</feature>
<evidence type="ECO:0000256" key="1">
    <source>
        <dbReference type="SAM" id="MobiDB-lite"/>
    </source>
</evidence>
<evidence type="ECO:0000313" key="3">
    <source>
        <dbReference type="Proteomes" id="UP000250235"/>
    </source>
</evidence>
<feature type="compositionally biased region" description="Basic residues" evidence="1">
    <location>
        <begin position="337"/>
        <end position="346"/>
    </location>
</feature>
<proteinExistence type="predicted"/>
<sequence>MTNQTTYDEVFDFSNTEFTREDLINALNEMVHEYHKLSQIFEDIKAENGFLKSSSVEPSTAQLGDSDSLQTELRLPRIIGEQGTTTQLCNKISIDHHNPNHSDSAGYHDSTTELDSQHGDSAGKSRLSDYRISKKQAQYAMHECKKTLNDTYNKNQLLACKRNGRTVWSELAKTFERYKYDAPTRQADPRLQSGTKRTVLERGTQRHQPCSKLRRKSMAIRRNRVWLNSMGLGNSIRRWLYGKNKGYELTTFLTQATAQAGETSRQSEDTASENKFTDDGMKSLTNKPLEKAVEKKKTEKVVVVLKKTVAGSQAGPAKSKSGTSSDEDTRPLANLGKKQRTKRTKPVKSIEAAEEQVVAKELPIVIRTDAERSAQQPAQQSTTYGGGMVFAPIEIRKINWATHFLPKIDPATKDKKILEAFAQPNPVKEHCLLVIQDAWEAVSLKMSKYDEWECFRIEVRLNTITSMTPITDLDKNEDEFMPWAETKLGSELFKMRMLVQCKLYESELKKKFLDRELKELIKKHRAQRHLAALPLLVPESSVIGWFTDDFPQLTWTEGSIKSNQGTTTPYQAETEQPAKAVEQRIFVIEHRAHEEEQPAPEVEKTARIEQQAQEHFDELIRVV</sequence>
<evidence type="ECO:0000313" key="2">
    <source>
        <dbReference type="EMBL" id="KZV48011.1"/>
    </source>
</evidence>
<gene>
    <name evidence="2" type="ORF">F511_21131</name>
</gene>
<feature type="compositionally biased region" description="Basic and acidic residues" evidence="1">
    <location>
        <begin position="115"/>
        <end position="126"/>
    </location>
</feature>
<feature type="region of interest" description="Disordered" evidence="1">
    <location>
        <begin position="258"/>
        <end position="287"/>
    </location>
</feature>
<dbReference type="AlphaFoldDB" id="A0A2Z7CLQ1"/>
<reference evidence="2 3" key="1">
    <citation type="journal article" date="2015" name="Proc. Natl. Acad. Sci. U.S.A.">
        <title>The resurrection genome of Boea hygrometrica: A blueprint for survival of dehydration.</title>
        <authorList>
            <person name="Xiao L."/>
            <person name="Yang G."/>
            <person name="Zhang L."/>
            <person name="Yang X."/>
            <person name="Zhao S."/>
            <person name="Ji Z."/>
            <person name="Zhou Q."/>
            <person name="Hu M."/>
            <person name="Wang Y."/>
            <person name="Chen M."/>
            <person name="Xu Y."/>
            <person name="Jin H."/>
            <person name="Xiao X."/>
            <person name="Hu G."/>
            <person name="Bao F."/>
            <person name="Hu Y."/>
            <person name="Wan P."/>
            <person name="Li L."/>
            <person name="Deng X."/>
            <person name="Kuang T."/>
            <person name="Xiang C."/>
            <person name="Zhu J.K."/>
            <person name="Oliver M.J."/>
            <person name="He Y."/>
        </authorList>
    </citation>
    <scope>NUCLEOTIDE SEQUENCE [LARGE SCALE GENOMIC DNA]</scope>
    <source>
        <strain evidence="3">cv. XS01</strain>
    </source>
</reference>
<protein>
    <submittedName>
        <fullName evidence="2">Uncharacterized protein</fullName>
    </submittedName>
</protein>
<feature type="region of interest" description="Disordered" evidence="1">
    <location>
        <begin position="312"/>
        <end position="348"/>
    </location>
</feature>
<accession>A0A2Z7CLQ1</accession>
<keyword evidence="3" id="KW-1185">Reference proteome</keyword>
<dbReference type="Proteomes" id="UP000250235">
    <property type="component" value="Unassembled WGS sequence"/>
</dbReference>
<name>A0A2Z7CLQ1_9LAMI</name>